<accession>A0ABU4T7N3</accession>
<evidence type="ECO:0000313" key="3">
    <source>
        <dbReference type="EMBL" id="MDX8034172.1"/>
    </source>
</evidence>
<dbReference type="Proteomes" id="UP001285521">
    <property type="component" value="Unassembled WGS sequence"/>
</dbReference>
<reference evidence="3 4" key="1">
    <citation type="submission" date="2023-11" db="EMBL/GenBank/DDBJ databases">
        <title>Lentzea sokolovensis, sp. nov., Lentzea kristufkii, sp. nov., and Lentzea miocenensis, sp. nov., rare actinobacteria from Sokolov Coal Basin, Miocene lacustrine sediment, Czech Republic.</title>
        <authorList>
            <person name="Lara A."/>
            <person name="Kotroba L."/>
            <person name="Nouioui I."/>
            <person name="Neumann-Schaal M."/>
            <person name="Mast Y."/>
            <person name="Chronakova A."/>
        </authorList>
    </citation>
    <scope>NUCLEOTIDE SEQUENCE [LARGE SCALE GENOMIC DNA]</scope>
    <source>
        <strain evidence="3 4">BCCO 10_0856</strain>
    </source>
</reference>
<feature type="region of interest" description="Disordered" evidence="1">
    <location>
        <begin position="1"/>
        <end position="25"/>
    </location>
</feature>
<protein>
    <recommendedName>
        <fullName evidence="2">DUF7336 domain-containing protein</fullName>
    </recommendedName>
</protein>
<proteinExistence type="predicted"/>
<name>A0ABU4T7N3_9PSEU</name>
<sequence>MAEDESGAVRHFDPDGDYSAHEEDGDDVKLLGVYSSRENALARVERAKELDGFRDEPECFHVDEYELDEDQWTTGFITV</sequence>
<dbReference type="Pfam" id="PF24024">
    <property type="entry name" value="DUF7336"/>
    <property type="match status" value="1"/>
</dbReference>
<gene>
    <name evidence="3" type="ORF">SK803_28470</name>
</gene>
<dbReference type="InterPro" id="IPR055760">
    <property type="entry name" value="DUF7336"/>
</dbReference>
<evidence type="ECO:0000259" key="2">
    <source>
        <dbReference type="Pfam" id="PF24024"/>
    </source>
</evidence>
<evidence type="ECO:0000256" key="1">
    <source>
        <dbReference type="SAM" id="MobiDB-lite"/>
    </source>
</evidence>
<feature type="compositionally biased region" description="Basic and acidic residues" evidence="1">
    <location>
        <begin position="7"/>
        <end position="22"/>
    </location>
</feature>
<dbReference type="RefSeq" id="WP_319969197.1">
    <property type="nucleotide sequence ID" value="NZ_JAXAVW010000025.1"/>
</dbReference>
<comment type="caution">
    <text evidence="3">The sequence shown here is derived from an EMBL/GenBank/DDBJ whole genome shotgun (WGS) entry which is preliminary data.</text>
</comment>
<keyword evidence="4" id="KW-1185">Reference proteome</keyword>
<feature type="domain" description="DUF7336" evidence="2">
    <location>
        <begin position="25"/>
        <end position="76"/>
    </location>
</feature>
<evidence type="ECO:0000313" key="4">
    <source>
        <dbReference type="Proteomes" id="UP001285521"/>
    </source>
</evidence>
<dbReference type="EMBL" id="JAXAVW010000025">
    <property type="protein sequence ID" value="MDX8034172.1"/>
    <property type="molecule type" value="Genomic_DNA"/>
</dbReference>
<organism evidence="3 4">
    <name type="scientific">Lentzea miocenica</name>
    <dbReference type="NCBI Taxonomy" id="3095431"/>
    <lineage>
        <taxon>Bacteria</taxon>
        <taxon>Bacillati</taxon>
        <taxon>Actinomycetota</taxon>
        <taxon>Actinomycetes</taxon>
        <taxon>Pseudonocardiales</taxon>
        <taxon>Pseudonocardiaceae</taxon>
        <taxon>Lentzea</taxon>
    </lineage>
</organism>